<organism evidence="1 2">
    <name type="scientific">Castellaniella denitrificans</name>
    <dbReference type="NCBI Taxonomy" id="56119"/>
    <lineage>
        <taxon>Bacteria</taxon>
        <taxon>Pseudomonadati</taxon>
        <taxon>Pseudomonadota</taxon>
        <taxon>Betaproteobacteria</taxon>
        <taxon>Burkholderiales</taxon>
        <taxon>Alcaligenaceae</taxon>
        <taxon>Castellaniella</taxon>
    </lineage>
</organism>
<evidence type="ECO:0000313" key="2">
    <source>
        <dbReference type="Proteomes" id="UP001068379"/>
    </source>
</evidence>
<proteinExistence type="predicted"/>
<gene>
    <name evidence="1" type="ORF">O4H32_09975</name>
</gene>
<keyword evidence="2" id="KW-1185">Reference proteome</keyword>
<name>A0ABT4M4N0_9BURK</name>
<dbReference type="Proteomes" id="UP001068379">
    <property type="component" value="Unassembled WGS sequence"/>
</dbReference>
<evidence type="ECO:0000313" key="1">
    <source>
        <dbReference type="EMBL" id="MCZ4330276.1"/>
    </source>
</evidence>
<reference evidence="1" key="1">
    <citation type="submission" date="2022-12" db="EMBL/GenBank/DDBJ databases">
        <title>Bacterial isolates from different developmental stages of Nematostella vectensis.</title>
        <authorList>
            <person name="Fraune S."/>
        </authorList>
    </citation>
    <scope>NUCLEOTIDE SEQUENCE</scope>
    <source>
        <strain evidence="1">G21619-S1</strain>
    </source>
</reference>
<dbReference type="EMBL" id="JAPWHE010000006">
    <property type="protein sequence ID" value="MCZ4330276.1"/>
    <property type="molecule type" value="Genomic_DNA"/>
</dbReference>
<accession>A0ABT4M4N0</accession>
<sequence>MEQNDTSASFYKAGAGIMLDACKTYFTCMERIREVQRRTDAEFADATTRHAGKLENVENMAQCSVWQQQAYAEQIGRWNQYVLELIQAVLEGQTVTQTATRNGLDHMQKAYMTLATHLPAMPYNPLAGVDLATPANRKHNSQRASAH</sequence>
<dbReference type="RefSeq" id="WP_269358749.1">
    <property type="nucleotide sequence ID" value="NZ_JAPWHE010000006.1"/>
</dbReference>
<protein>
    <recommendedName>
        <fullName evidence="3">Phasin domain-containing protein</fullName>
    </recommendedName>
</protein>
<comment type="caution">
    <text evidence="1">The sequence shown here is derived from an EMBL/GenBank/DDBJ whole genome shotgun (WGS) entry which is preliminary data.</text>
</comment>
<evidence type="ECO:0008006" key="3">
    <source>
        <dbReference type="Google" id="ProtNLM"/>
    </source>
</evidence>